<sequence>MSLYFLEGIDHAISVDRRVQKNAAAEADRHLRKVKALQAIFYGKLWQIPASFGAKRVRR</sequence>
<evidence type="ECO:0000313" key="1">
    <source>
        <dbReference type="EMBL" id="MFM0715435.1"/>
    </source>
</evidence>
<keyword evidence="2" id="KW-1185">Reference proteome</keyword>
<accession>A0ABW9E8N3</accession>
<organism evidence="1 2">
    <name type="scientific">Paraburkholderia strydomiana</name>
    <dbReference type="NCBI Taxonomy" id="1245417"/>
    <lineage>
        <taxon>Bacteria</taxon>
        <taxon>Pseudomonadati</taxon>
        <taxon>Pseudomonadota</taxon>
        <taxon>Betaproteobacteria</taxon>
        <taxon>Burkholderiales</taxon>
        <taxon>Burkholderiaceae</taxon>
        <taxon>Paraburkholderia</taxon>
    </lineage>
</organism>
<reference evidence="1 2" key="1">
    <citation type="journal article" date="2024" name="Chem. Sci.">
        <title>Discovery of megapolipeptins by genome mining of a Burkholderiales bacteria collection.</title>
        <authorList>
            <person name="Paulo B.S."/>
            <person name="Recchia M.J.J."/>
            <person name="Lee S."/>
            <person name="Fergusson C.H."/>
            <person name="Romanowski S.B."/>
            <person name="Hernandez A."/>
            <person name="Krull N."/>
            <person name="Liu D.Y."/>
            <person name="Cavanagh H."/>
            <person name="Bos A."/>
            <person name="Gray C.A."/>
            <person name="Murphy B.T."/>
            <person name="Linington R.G."/>
            <person name="Eustaquio A.S."/>
        </authorList>
    </citation>
    <scope>NUCLEOTIDE SEQUENCE [LARGE SCALE GENOMIC DNA]</scope>
    <source>
        <strain evidence="1 2">RL17-350-BIC-E</strain>
    </source>
</reference>
<dbReference type="EMBL" id="JAQQCL010000002">
    <property type="protein sequence ID" value="MFM0715435.1"/>
    <property type="molecule type" value="Genomic_DNA"/>
</dbReference>
<dbReference type="Proteomes" id="UP001629392">
    <property type="component" value="Unassembled WGS sequence"/>
</dbReference>
<protein>
    <submittedName>
        <fullName evidence="1">Uncharacterized protein</fullName>
    </submittedName>
</protein>
<evidence type="ECO:0000313" key="2">
    <source>
        <dbReference type="Proteomes" id="UP001629392"/>
    </source>
</evidence>
<dbReference type="RefSeq" id="WP_408152177.1">
    <property type="nucleotide sequence ID" value="NZ_JAQQCL010000002.1"/>
</dbReference>
<comment type="caution">
    <text evidence="1">The sequence shown here is derived from an EMBL/GenBank/DDBJ whole genome shotgun (WGS) entry which is preliminary data.</text>
</comment>
<name>A0ABW9E8N3_9BURK</name>
<gene>
    <name evidence="1" type="ORF">PQQ73_03730</name>
</gene>
<proteinExistence type="predicted"/>